<keyword evidence="2" id="KW-1185">Reference proteome</keyword>
<dbReference type="EMBL" id="JAGMUU010000018">
    <property type="protein sequence ID" value="KAH7133443.1"/>
    <property type="molecule type" value="Genomic_DNA"/>
</dbReference>
<dbReference type="Proteomes" id="UP000717696">
    <property type="component" value="Unassembled WGS sequence"/>
</dbReference>
<name>A0A9P9ISC3_9HYPO</name>
<comment type="caution">
    <text evidence="1">The sequence shown here is derived from an EMBL/GenBank/DDBJ whole genome shotgun (WGS) entry which is preliminary data.</text>
</comment>
<accession>A0A9P9ISC3</accession>
<dbReference type="AlphaFoldDB" id="A0A9P9ISC3"/>
<dbReference type="OrthoDB" id="10661133at2759"/>
<evidence type="ECO:0000313" key="2">
    <source>
        <dbReference type="Proteomes" id="UP000717696"/>
    </source>
</evidence>
<gene>
    <name evidence="1" type="ORF">B0J13DRAFT_102388</name>
</gene>
<sequence>MSTRSDPFHPVSTCWRQGLSQQSQLANLPAYSASVVAPKSRPGSQSATRGDGAWMVAIPLARHTPPVSHFHFHFHSHSHSHSHFYFQIQFTSKSTCTSARCAPQLLLLLLLLLPLPFLFPLPHATRHTSSDSTETPSLHLSALARCSSVACQLIVVVLSFTRSTPPALSTRLVPTPNPFPHPHALSSILTSLTFSYLVLRQVFVPSLVQASQTSLLLAQFLTLTE</sequence>
<proteinExistence type="predicted"/>
<reference evidence="1" key="1">
    <citation type="journal article" date="2021" name="Nat. Commun.">
        <title>Genetic determinants of endophytism in the Arabidopsis root mycobiome.</title>
        <authorList>
            <person name="Mesny F."/>
            <person name="Miyauchi S."/>
            <person name="Thiergart T."/>
            <person name="Pickel B."/>
            <person name="Atanasova L."/>
            <person name="Karlsson M."/>
            <person name="Huettel B."/>
            <person name="Barry K.W."/>
            <person name="Haridas S."/>
            <person name="Chen C."/>
            <person name="Bauer D."/>
            <person name="Andreopoulos W."/>
            <person name="Pangilinan J."/>
            <person name="LaButti K."/>
            <person name="Riley R."/>
            <person name="Lipzen A."/>
            <person name="Clum A."/>
            <person name="Drula E."/>
            <person name="Henrissat B."/>
            <person name="Kohler A."/>
            <person name="Grigoriev I.V."/>
            <person name="Martin F.M."/>
            <person name="Hacquard S."/>
        </authorList>
    </citation>
    <scope>NUCLEOTIDE SEQUENCE</scope>
    <source>
        <strain evidence="1">MPI-CAGE-AT-0021</strain>
    </source>
</reference>
<evidence type="ECO:0000313" key="1">
    <source>
        <dbReference type="EMBL" id="KAH7133443.1"/>
    </source>
</evidence>
<protein>
    <submittedName>
        <fullName evidence="1">Uncharacterized protein</fullName>
    </submittedName>
</protein>
<organism evidence="1 2">
    <name type="scientific">Dactylonectria estremocensis</name>
    <dbReference type="NCBI Taxonomy" id="1079267"/>
    <lineage>
        <taxon>Eukaryota</taxon>
        <taxon>Fungi</taxon>
        <taxon>Dikarya</taxon>
        <taxon>Ascomycota</taxon>
        <taxon>Pezizomycotina</taxon>
        <taxon>Sordariomycetes</taxon>
        <taxon>Hypocreomycetidae</taxon>
        <taxon>Hypocreales</taxon>
        <taxon>Nectriaceae</taxon>
        <taxon>Dactylonectria</taxon>
    </lineage>
</organism>